<dbReference type="PROSITE" id="PS51608">
    <property type="entry name" value="SAM_MT_UBIE"/>
    <property type="match status" value="1"/>
</dbReference>
<comment type="catalytic activity">
    <reaction evidence="6">
        <text>a 2-methoxy-6-(all-trans-polyprenyl)benzene-1,4-diol + S-adenosyl-L-methionine = a 5-methoxy-2-methyl-3-(all-trans-polyprenyl)benzene-1,4-diol + S-adenosyl-L-homocysteine + H(+)</text>
        <dbReference type="Rhea" id="RHEA:28286"/>
        <dbReference type="Rhea" id="RHEA-COMP:10858"/>
        <dbReference type="Rhea" id="RHEA-COMP:10859"/>
        <dbReference type="ChEBI" id="CHEBI:15378"/>
        <dbReference type="ChEBI" id="CHEBI:57856"/>
        <dbReference type="ChEBI" id="CHEBI:59789"/>
        <dbReference type="ChEBI" id="CHEBI:84166"/>
        <dbReference type="ChEBI" id="CHEBI:84167"/>
        <dbReference type="EC" id="2.1.1.201"/>
    </reaction>
</comment>
<comment type="caution">
    <text evidence="7">The sequence shown here is derived from an EMBL/GenBank/DDBJ whole genome shotgun (WGS) entry which is preliminary data.</text>
</comment>
<protein>
    <recommendedName>
        <fullName evidence="6">Ubiquinone/menaquinone biosynthesis C-methyltransferase UbiE</fullName>
        <ecNumber evidence="6">2.1.1.163</ecNumber>
        <ecNumber evidence="6">2.1.1.201</ecNumber>
    </recommendedName>
    <alternativeName>
        <fullName evidence="6">2-methoxy-6-polyprenyl-1,4-benzoquinol methylase</fullName>
    </alternativeName>
    <alternativeName>
        <fullName evidence="6">Demethylmenaquinone methyltransferase</fullName>
    </alternativeName>
</protein>
<proteinExistence type="inferred from homology"/>
<dbReference type="EC" id="2.1.1.201" evidence="6"/>
<dbReference type="InterPro" id="IPR023576">
    <property type="entry name" value="UbiE/COQ5_MeTrFase_CS"/>
</dbReference>
<dbReference type="PANTHER" id="PTHR43591:SF24">
    <property type="entry name" value="2-METHOXY-6-POLYPRENYL-1,4-BENZOQUINOL METHYLASE, MITOCHONDRIAL"/>
    <property type="match status" value="1"/>
</dbReference>
<evidence type="ECO:0000256" key="3">
    <source>
        <dbReference type="ARBA" id="ARBA00022679"/>
    </source>
</evidence>
<dbReference type="NCBIfam" id="TIGR01934">
    <property type="entry name" value="MenG_MenH_UbiE"/>
    <property type="match status" value="1"/>
</dbReference>
<sequence>MTVPKQPRPATPSAAPAGTTHFGFADVALERKQGLVDDVFHKVAERYDVMNDVMSGGLHRVWKDVMVGMVKPSRTAPFRHLDVAGGTGDVARRVARAGGPLTEVTVLDINHDMLRVGRDRLAEKARDFRYVAGNAESLPLPANRFDCYTIAFGIRNVPRIPLALAEAHRVLKRGGRFLCLEFSAVDVPGLDKVYEAFSFKVIPRMGQAIAGDAEPYRYLVESIRRFPGVDTFSDMIAEAGFRRVAATRLTGGVVTIHSAWKL</sequence>
<dbReference type="PANTHER" id="PTHR43591">
    <property type="entry name" value="METHYLTRANSFERASE"/>
    <property type="match status" value="1"/>
</dbReference>
<dbReference type="GO" id="GO:0009060">
    <property type="term" value="P:aerobic respiration"/>
    <property type="evidence" value="ECO:0007669"/>
    <property type="project" value="UniProtKB-UniRule"/>
</dbReference>
<dbReference type="PROSITE" id="PS01183">
    <property type="entry name" value="UBIE_1"/>
    <property type="match status" value="1"/>
</dbReference>
<evidence type="ECO:0000256" key="5">
    <source>
        <dbReference type="ARBA" id="ARBA00022691"/>
    </source>
</evidence>
<keyword evidence="3 6" id="KW-0808">Transferase</keyword>
<dbReference type="SUPFAM" id="SSF53335">
    <property type="entry name" value="S-adenosyl-L-methionine-dependent methyltransferases"/>
    <property type="match status" value="1"/>
</dbReference>
<keyword evidence="2 6" id="KW-0489">Methyltransferase</keyword>
<comment type="catalytic activity">
    <reaction evidence="6">
        <text>a 2-demethylmenaquinol + S-adenosyl-L-methionine = a menaquinol + S-adenosyl-L-homocysteine + H(+)</text>
        <dbReference type="Rhea" id="RHEA:42640"/>
        <dbReference type="Rhea" id="RHEA-COMP:9539"/>
        <dbReference type="Rhea" id="RHEA-COMP:9563"/>
        <dbReference type="ChEBI" id="CHEBI:15378"/>
        <dbReference type="ChEBI" id="CHEBI:18151"/>
        <dbReference type="ChEBI" id="CHEBI:55437"/>
        <dbReference type="ChEBI" id="CHEBI:57856"/>
        <dbReference type="ChEBI" id="CHEBI:59789"/>
        <dbReference type="EC" id="2.1.1.163"/>
    </reaction>
</comment>
<dbReference type="EMBL" id="QYBC01000005">
    <property type="protein sequence ID" value="RYB06143.1"/>
    <property type="molecule type" value="Genomic_DNA"/>
</dbReference>
<dbReference type="EC" id="2.1.1.163" evidence="6"/>
<keyword evidence="5 6" id="KW-0949">S-adenosyl-L-methionine</keyword>
<dbReference type="InterPro" id="IPR004033">
    <property type="entry name" value="UbiE/COQ5_MeTrFase"/>
</dbReference>
<comment type="function">
    <text evidence="6">Methyltransferase required for the conversion of demethylmenaquinol (DMKH2) to menaquinol (MKH2) and the conversion of 2-polyprenyl-6-methoxy-1,4-benzoquinol (DDMQH2) to 2-polyprenyl-3-methyl-6-methoxy-1,4-benzoquinol (DMQH2).</text>
</comment>
<dbReference type="AlphaFoldDB" id="A0A4Q2RE75"/>
<dbReference type="Pfam" id="PF01209">
    <property type="entry name" value="Ubie_methyltran"/>
    <property type="match status" value="1"/>
</dbReference>
<dbReference type="GO" id="GO:0032259">
    <property type="term" value="P:methylation"/>
    <property type="evidence" value="ECO:0007669"/>
    <property type="project" value="UniProtKB-KW"/>
</dbReference>
<organism evidence="7 8">
    <name type="scientific">Lichenibacterium ramalinae</name>
    <dbReference type="NCBI Taxonomy" id="2316527"/>
    <lineage>
        <taxon>Bacteria</taxon>
        <taxon>Pseudomonadati</taxon>
        <taxon>Pseudomonadota</taxon>
        <taxon>Alphaproteobacteria</taxon>
        <taxon>Hyphomicrobiales</taxon>
        <taxon>Lichenihabitantaceae</taxon>
        <taxon>Lichenibacterium</taxon>
    </lineage>
</organism>
<comment type="caution">
    <text evidence="6">Lacks conserved residue(s) required for the propagation of feature annotation.</text>
</comment>
<feature type="binding site" evidence="6">
    <location>
        <position position="87"/>
    </location>
    <ligand>
        <name>S-adenosyl-L-methionine</name>
        <dbReference type="ChEBI" id="CHEBI:59789"/>
    </ligand>
</feature>
<dbReference type="UniPathway" id="UPA00079">
    <property type="reaction ID" value="UER00169"/>
</dbReference>
<dbReference type="CDD" id="cd02440">
    <property type="entry name" value="AdoMet_MTases"/>
    <property type="match status" value="1"/>
</dbReference>
<evidence type="ECO:0000313" key="7">
    <source>
        <dbReference type="EMBL" id="RYB06143.1"/>
    </source>
</evidence>
<dbReference type="GO" id="GO:0043770">
    <property type="term" value="F:demethylmenaquinone methyltransferase activity"/>
    <property type="evidence" value="ECO:0007669"/>
    <property type="project" value="UniProtKB-UniRule"/>
</dbReference>
<comment type="pathway">
    <text evidence="6">Cofactor biosynthesis; ubiquinone biosynthesis.</text>
</comment>
<dbReference type="UniPathway" id="UPA00232"/>
<evidence type="ECO:0000256" key="6">
    <source>
        <dbReference type="HAMAP-Rule" id="MF_01813"/>
    </source>
</evidence>
<dbReference type="RefSeq" id="WP_129218478.1">
    <property type="nucleotide sequence ID" value="NZ_QYBC01000005.1"/>
</dbReference>
<feature type="binding site" evidence="6">
    <location>
        <begin position="134"/>
        <end position="135"/>
    </location>
    <ligand>
        <name>S-adenosyl-L-methionine</name>
        <dbReference type="ChEBI" id="CHEBI:59789"/>
    </ligand>
</feature>
<dbReference type="InterPro" id="IPR029063">
    <property type="entry name" value="SAM-dependent_MTases_sf"/>
</dbReference>
<evidence type="ECO:0000256" key="1">
    <source>
        <dbReference type="ARBA" id="ARBA00022428"/>
    </source>
</evidence>
<dbReference type="OrthoDB" id="9808140at2"/>
<comment type="pathway">
    <text evidence="6">Quinol/quinone metabolism; menaquinone biosynthesis; menaquinol from 1,4-dihydroxy-2-naphthoate: step 2/2.</text>
</comment>
<keyword evidence="1 6" id="KW-0474">Menaquinone biosynthesis</keyword>
<accession>A0A4Q2RE75</accession>
<dbReference type="Gene3D" id="3.40.50.150">
    <property type="entry name" value="Vaccinia Virus protein VP39"/>
    <property type="match status" value="1"/>
</dbReference>
<dbReference type="GO" id="GO:0009234">
    <property type="term" value="P:menaquinone biosynthetic process"/>
    <property type="evidence" value="ECO:0007669"/>
    <property type="project" value="UniProtKB-UniRule"/>
</dbReference>
<dbReference type="NCBIfam" id="NF001242">
    <property type="entry name" value="PRK00216.1-3"/>
    <property type="match status" value="1"/>
</dbReference>
<feature type="binding site" evidence="6">
    <location>
        <position position="108"/>
    </location>
    <ligand>
        <name>S-adenosyl-L-methionine</name>
        <dbReference type="ChEBI" id="CHEBI:59789"/>
    </ligand>
</feature>
<gene>
    <name evidence="6 7" type="primary">ubiE</name>
    <name evidence="7" type="ORF">D3272_07160</name>
</gene>
<dbReference type="GO" id="GO:0008425">
    <property type="term" value="F:2-methoxy-6-polyprenyl-1,4-benzoquinol methyltransferase activity"/>
    <property type="evidence" value="ECO:0007669"/>
    <property type="project" value="UniProtKB-UniRule"/>
</dbReference>
<keyword evidence="8" id="KW-1185">Reference proteome</keyword>
<comment type="similarity">
    <text evidence="6">Belongs to the class I-like SAM-binding methyltransferase superfamily. MenG/UbiE family.</text>
</comment>
<reference evidence="7 8" key="1">
    <citation type="submission" date="2018-09" db="EMBL/GenBank/DDBJ databases">
        <authorList>
            <person name="Grouzdev D.S."/>
            <person name="Krutkina M.S."/>
        </authorList>
    </citation>
    <scope>NUCLEOTIDE SEQUENCE [LARGE SCALE GENOMIC DNA]</scope>
    <source>
        <strain evidence="7 8">RmlP001</strain>
    </source>
</reference>
<reference evidence="7 8" key="2">
    <citation type="submission" date="2019-02" db="EMBL/GenBank/DDBJ databases">
        <title>'Lichenibacterium ramalinii' gen. nov. sp. nov., 'Lichenibacterium minor' gen. nov. sp. nov.</title>
        <authorList>
            <person name="Pankratov T."/>
        </authorList>
    </citation>
    <scope>NUCLEOTIDE SEQUENCE [LARGE SCALE GENOMIC DNA]</scope>
    <source>
        <strain evidence="7 8">RmlP001</strain>
    </source>
</reference>
<keyword evidence="4 6" id="KW-0831">Ubiquinone biosynthesis</keyword>
<name>A0A4Q2RE75_9HYPH</name>
<evidence type="ECO:0000256" key="4">
    <source>
        <dbReference type="ARBA" id="ARBA00022688"/>
    </source>
</evidence>
<dbReference type="Proteomes" id="UP000289411">
    <property type="component" value="Unassembled WGS sequence"/>
</dbReference>
<evidence type="ECO:0000313" key="8">
    <source>
        <dbReference type="Proteomes" id="UP000289411"/>
    </source>
</evidence>
<dbReference type="HAMAP" id="MF_01813">
    <property type="entry name" value="MenG_UbiE_methyltr"/>
    <property type="match status" value="1"/>
</dbReference>
<dbReference type="PROSITE" id="PS01184">
    <property type="entry name" value="UBIE_2"/>
    <property type="match status" value="1"/>
</dbReference>
<evidence type="ECO:0000256" key="2">
    <source>
        <dbReference type="ARBA" id="ARBA00022603"/>
    </source>
</evidence>